<name>H6X4T1_9CAUD</name>
<evidence type="ECO:0000313" key="2">
    <source>
        <dbReference type="Proteomes" id="UP000007524"/>
    </source>
</evidence>
<reference evidence="1 2" key="1">
    <citation type="journal article" date="2012" name="J. Virol.">
        <title>Genome of Klebsiella sp.-Infecting Bacteriophage vB_KleM_RaK2.</title>
        <authorList>
            <person name="Simoliunas E."/>
            <person name="Kaliniene L."/>
            <person name="Truncaite L."/>
            <person name="Klausa V."/>
            <person name="Zajanckauskaite A."/>
            <person name="Meskys R."/>
        </authorList>
    </citation>
    <scope>NUCLEOTIDE SEQUENCE [LARGE SCALE GENOMIC DNA]</scope>
</reference>
<dbReference type="EMBL" id="JQ513383">
    <property type="protein sequence ID" value="AFA44747.1"/>
    <property type="molecule type" value="Genomic_DNA"/>
</dbReference>
<evidence type="ECO:0000313" key="1">
    <source>
        <dbReference type="EMBL" id="AFA44747.1"/>
    </source>
</evidence>
<keyword evidence="2" id="KW-1185">Reference proteome</keyword>
<dbReference type="KEGG" id="vg:14013062"/>
<accession>H6X4T1</accession>
<organism evidence="1 2">
    <name type="scientific">Klebsiella phage vB_KleM_RaK2</name>
    <dbReference type="NCBI Taxonomy" id="1147094"/>
    <lineage>
        <taxon>Viruses</taxon>
        <taxon>Duplodnaviria</taxon>
        <taxon>Heunggongvirae</taxon>
        <taxon>Uroviricota</taxon>
        <taxon>Caudoviricetes</taxon>
        <taxon>Alcyoneusvirus</taxon>
        <taxon>Alcyoneusvirus RaK2</taxon>
    </lineage>
</organism>
<dbReference type="RefSeq" id="YP_007007629.1">
    <property type="nucleotide sequence ID" value="NC_019526.1"/>
</dbReference>
<proteinExistence type="predicted"/>
<sequence length="91" mass="10864">MKSLKEDINFKLLSVLKEHTFSNPLCQDLLNSIYYNKITKYVDNKCYFIHDKEKVCSTINGFYVSKNGDVLCYLYHNKTYNFIELKDVYIE</sequence>
<gene>
    <name evidence="1" type="ORF">RaK2_00474</name>
</gene>
<protein>
    <submittedName>
        <fullName evidence="1">Uncharacterized protein</fullName>
    </submittedName>
</protein>
<dbReference type="Proteomes" id="UP000007524">
    <property type="component" value="Segment"/>
</dbReference>
<dbReference type="GeneID" id="14013062"/>